<dbReference type="RefSeq" id="WP_108141097.1">
    <property type="nucleotide sequence ID" value="NZ_QAXS01000023.1"/>
</dbReference>
<proteinExistence type="inferred from homology"/>
<dbReference type="Pfam" id="PF13378">
    <property type="entry name" value="MR_MLE_C"/>
    <property type="match status" value="1"/>
</dbReference>
<evidence type="ECO:0000256" key="2">
    <source>
        <dbReference type="ARBA" id="ARBA00010339"/>
    </source>
</evidence>
<dbReference type="NCBIfam" id="NF011654">
    <property type="entry name" value="PRK15072.1"/>
    <property type="match status" value="1"/>
</dbReference>
<sequence>MKITNLKVIVTSPGRNYVVVKIETDSGIYGYGDATLNGRELAVAEALEEYLAPILIGRNPDNIEDIWNYIYKGTYWRGGPVLMTALAGIDMALWDIKGKKAGLPVYSLLGGKSREKALCYSHVSGNDFEEVKEKALKKIEAGYKALRIQVAIPGLDGTYGTVEDDALELPFVEKWDSKPYLKTIPELFKYIRAEIGDGVHLIHDSHERLTVPEAIKLARKLEKYDLLFLEDLLKPENREGFRQLKSQTSTPLAMGELFNTRWEALPLIKDQLIDYIRCDLSHIGGITEAKKIAALAETFHIKTAWHGPADISPVAHLANLHLDFAIANFGIQEFAQFPKEVKEVFKGGPEFEDGYLKISDKPGLGCEIDEEAAAEYPYQKAYLPVAEALDGSVHEW</sequence>
<dbReference type="Gene3D" id="3.30.390.10">
    <property type="entry name" value="Enolase-like, N-terminal domain"/>
    <property type="match status" value="1"/>
</dbReference>
<dbReference type="PANTHER" id="PTHR48080">
    <property type="entry name" value="D-GALACTONATE DEHYDRATASE-RELATED"/>
    <property type="match status" value="1"/>
</dbReference>
<dbReference type="SUPFAM" id="SSF51604">
    <property type="entry name" value="Enolase C-terminal domain-like"/>
    <property type="match status" value="1"/>
</dbReference>
<dbReference type="InterPro" id="IPR034593">
    <property type="entry name" value="DgoD-like"/>
</dbReference>
<dbReference type="InterPro" id="IPR029017">
    <property type="entry name" value="Enolase-like_N"/>
</dbReference>
<dbReference type="NCBIfam" id="NF043051">
    <property type="entry name" value="ManoateDhtManD"/>
    <property type="match status" value="1"/>
</dbReference>
<dbReference type="InterPro" id="IPR029065">
    <property type="entry name" value="Enolase_C-like"/>
</dbReference>
<dbReference type="InterPro" id="IPR036849">
    <property type="entry name" value="Enolase-like_C_sf"/>
</dbReference>
<evidence type="ECO:0000313" key="6">
    <source>
        <dbReference type="Proteomes" id="UP000244089"/>
    </source>
</evidence>
<keyword evidence="3" id="KW-0479">Metal-binding</keyword>
<dbReference type="AlphaFoldDB" id="A0A2T5RHZ6"/>
<dbReference type="InterPro" id="IPR018110">
    <property type="entry name" value="Mandel_Rmase/mucon_lact_enz_CS"/>
</dbReference>
<dbReference type="OrthoDB" id="9775391at2"/>
<accession>A0A2T5RHZ6</accession>
<dbReference type="InterPro" id="IPR034589">
    <property type="entry name" value="D-mannonate_dehydratase-like"/>
</dbReference>
<dbReference type="InterPro" id="IPR013342">
    <property type="entry name" value="Mandelate_racemase_C"/>
</dbReference>
<comment type="caution">
    <text evidence="5">The sequence shown here is derived from an EMBL/GenBank/DDBJ whole genome shotgun (WGS) entry which is preliminary data.</text>
</comment>
<dbReference type="SFLD" id="SFLDG00179">
    <property type="entry name" value="mandelate_racemase"/>
    <property type="match status" value="1"/>
</dbReference>
<comment type="similarity">
    <text evidence="2">Belongs to the mandelate racemase/muconate lactonizing enzyme family. GalD subfamily.</text>
</comment>
<dbReference type="SUPFAM" id="SSF54826">
    <property type="entry name" value="Enolase N-terminal domain-like"/>
    <property type="match status" value="1"/>
</dbReference>
<organism evidence="5 6">
    <name type="scientific">Halanaerobium saccharolyticum</name>
    <dbReference type="NCBI Taxonomy" id="43595"/>
    <lineage>
        <taxon>Bacteria</taxon>
        <taxon>Bacillati</taxon>
        <taxon>Bacillota</taxon>
        <taxon>Clostridia</taxon>
        <taxon>Halanaerobiales</taxon>
        <taxon>Halanaerobiaceae</taxon>
        <taxon>Halanaerobium</taxon>
    </lineage>
</organism>
<dbReference type="PROSITE" id="PS00908">
    <property type="entry name" value="MR_MLE_1"/>
    <property type="match status" value="1"/>
</dbReference>
<dbReference type="Pfam" id="PF02746">
    <property type="entry name" value="MR_MLE_N"/>
    <property type="match status" value="1"/>
</dbReference>
<comment type="function">
    <text evidence="1">Has no detectable activity with D-mannonate and with a panel of 70 other acid sugars (in vitro), in spite of the conservation of the residues that are expected to be important for catalytic activity and cofactor binding. May have evolved a divergent function.</text>
</comment>
<evidence type="ECO:0000313" key="5">
    <source>
        <dbReference type="EMBL" id="PTV97778.1"/>
    </source>
</evidence>
<dbReference type="Gene3D" id="3.20.20.120">
    <property type="entry name" value="Enolase-like C-terminal domain"/>
    <property type="match status" value="1"/>
</dbReference>
<evidence type="ECO:0000259" key="4">
    <source>
        <dbReference type="SMART" id="SM00922"/>
    </source>
</evidence>
<dbReference type="Proteomes" id="UP000244089">
    <property type="component" value="Unassembled WGS sequence"/>
</dbReference>
<dbReference type="GO" id="GO:0008927">
    <property type="term" value="F:mannonate dehydratase activity"/>
    <property type="evidence" value="ECO:0007669"/>
    <property type="project" value="UniProtKB-ARBA"/>
</dbReference>
<dbReference type="SMART" id="SM00922">
    <property type="entry name" value="MR_MLE"/>
    <property type="match status" value="1"/>
</dbReference>
<name>A0A2T5RHZ6_9FIRM</name>
<dbReference type="PANTHER" id="PTHR48080:SF6">
    <property type="entry name" value="STARVATION-SENSING PROTEIN RSPA"/>
    <property type="match status" value="1"/>
</dbReference>
<evidence type="ECO:0000256" key="1">
    <source>
        <dbReference type="ARBA" id="ARBA00003553"/>
    </source>
</evidence>
<reference evidence="5 6" key="1">
    <citation type="submission" date="2018-04" db="EMBL/GenBank/DDBJ databases">
        <title>Subsurface microbial communities from deep shales in Ohio and West Virginia, USA.</title>
        <authorList>
            <person name="Wrighton K."/>
        </authorList>
    </citation>
    <scope>NUCLEOTIDE SEQUENCE [LARGE SCALE GENOMIC DNA]</scope>
    <source>
        <strain evidence="5 6">WC1</strain>
    </source>
</reference>
<dbReference type="SFLD" id="SFLDG00033">
    <property type="entry name" value="mannonate_dehydratase"/>
    <property type="match status" value="1"/>
</dbReference>
<dbReference type="EMBL" id="QAXS01000023">
    <property type="protein sequence ID" value="PTV97778.1"/>
    <property type="molecule type" value="Genomic_DNA"/>
</dbReference>
<dbReference type="InterPro" id="IPR013341">
    <property type="entry name" value="Mandelate_racemase_N_dom"/>
</dbReference>
<evidence type="ECO:0000256" key="3">
    <source>
        <dbReference type="ARBA" id="ARBA00022723"/>
    </source>
</evidence>
<dbReference type="GO" id="GO:0000287">
    <property type="term" value="F:magnesium ion binding"/>
    <property type="evidence" value="ECO:0007669"/>
    <property type="project" value="UniProtKB-ARBA"/>
</dbReference>
<dbReference type="GO" id="GO:0009063">
    <property type="term" value="P:amino acid catabolic process"/>
    <property type="evidence" value="ECO:0007669"/>
    <property type="project" value="InterPro"/>
</dbReference>
<dbReference type="GO" id="GO:0016052">
    <property type="term" value="P:carbohydrate catabolic process"/>
    <property type="evidence" value="ECO:0007669"/>
    <property type="project" value="UniProtKB-ARBA"/>
</dbReference>
<gene>
    <name evidence="5" type="ORF">C8C76_12330</name>
</gene>
<dbReference type="SFLD" id="SFLDS00001">
    <property type="entry name" value="Enolase"/>
    <property type="match status" value="1"/>
</dbReference>
<feature type="domain" description="Mandelate racemase/muconate lactonizing enzyme C-terminal" evidence="4">
    <location>
        <begin position="128"/>
        <end position="251"/>
    </location>
</feature>
<protein>
    <submittedName>
        <fullName evidence="5">D-mannonate dehydratase</fullName>
    </submittedName>
</protein>